<dbReference type="EMBL" id="CP002056">
    <property type="protein sequence ID" value="ADI30744.1"/>
    <property type="molecule type" value="Genomic_DNA"/>
</dbReference>
<organism evidence="1 2">
    <name type="scientific">Methylotenera versatilis (strain 301)</name>
    <dbReference type="NCBI Taxonomy" id="666681"/>
    <lineage>
        <taxon>Bacteria</taxon>
        <taxon>Pseudomonadati</taxon>
        <taxon>Pseudomonadota</taxon>
        <taxon>Betaproteobacteria</taxon>
        <taxon>Nitrosomonadales</taxon>
        <taxon>Methylophilaceae</taxon>
        <taxon>Methylotenera</taxon>
    </lineage>
</organism>
<protein>
    <recommendedName>
        <fullName evidence="3">DUF1841 domain-containing protein</fullName>
    </recommendedName>
</protein>
<dbReference type="RefSeq" id="WP_013149052.1">
    <property type="nucleotide sequence ID" value="NC_014207.1"/>
</dbReference>
<dbReference type="AlphaFoldDB" id="D7DM50"/>
<dbReference type="eggNOG" id="ENOG50315C6">
    <property type="taxonomic scope" value="Bacteria"/>
</dbReference>
<dbReference type="STRING" id="666681.M301_2381"/>
<dbReference type="InterPro" id="IPR014993">
    <property type="entry name" value="DUF1841"/>
</dbReference>
<evidence type="ECO:0008006" key="3">
    <source>
        <dbReference type="Google" id="ProtNLM"/>
    </source>
</evidence>
<proteinExistence type="predicted"/>
<reference evidence="2" key="1">
    <citation type="submission" date="2010-05" db="EMBL/GenBank/DDBJ databases">
        <title>Complete sequence of Methylotenera sp. 301.</title>
        <authorList>
            <person name="Lucas S."/>
            <person name="Copeland A."/>
            <person name="Lapidus A."/>
            <person name="Cheng J.-F."/>
            <person name="Bruce D."/>
            <person name="Goodwin L."/>
            <person name="Pitluck S."/>
            <person name="Clum A."/>
            <person name="Land M."/>
            <person name="Hauser L."/>
            <person name="Kyrpides N."/>
            <person name="Ivanova N."/>
            <person name="Chistoservova L."/>
            <person name="Kalyuzhnaya M."/>
            <person name="Woyke T."/>
        </authorList>
    </citation>
    <scope>NUCLEOTIDE SEQUENCE [LARGE SCALE GENOMIC DNA]</scope>
    <source>
        <strain evidence="2">301</strain>
    </source>
</reference>
<dbReference type="Proteomes" id="UP000000383">
    <property type="component" value="Chromosome"/>
</dbReference>
<reference evidence="1 2" key="2">
    <citation type="journal article" date="2011" name="J. Bacteriol.">
        <title>Genomes of three methylotrophs from a single niche uncover genetic and metabolic divergence of Methylophilaceae.</title>
        <authorList>
            <person name="Lapidus A."/>
            <person name="Clum A."/>
            <person name="Labutti K."/>
            <person name="Kaluzhnaya M.G."/>
            <person name="Lim S."/>
            <person name="Beck D.A."/>
            <person name="Glavina Del Rio T."/>
            <person name="Nolan M."/>
            <person name="Mavromatis K."/>
            <person name="Huntemann M."/>
            <person name="Lucas S."/>
            <person name="Lidstrom M.E."/>
            <person name="Ivanova N."/>
            <person name="Chistoserdova L."/>
        </authorList>
    </citation>
    <scope>NUCLEOTIDE SEQUENCE [LARGE SCALE GENOMIC DNA]</scope>
    <source>
        <strain evidence="1 2">301</strain>
    </source>
</reference>
<keyword evidence="2" id="KW-1185">Reference proteome</keyword>
<name>D7DM50_METV0</name>
<gene>
    <name evidence="1" type="ordered locus">M301_2381</name>
</gene>
<accession>D7DM50</accession>
<dbReference type="OrthoDB" id="9789432at2"/>
<dbReference type="KEGG" id="meh:M301_2381"/>
<sequence>MSLYNPTRDQARQFLFDAWSKFKQHLSLTDLEKIAVEVIQMHPEYHLVFDSPERFMHQQYFPEMGETNPFLHITLHLSVIEQISINQPIGITQIYDKLHQQHNDTHLAYHDLIDCLAETIWQSQRNNQALDSEHYLSLLKQRSGLI</sequence>
<dbReference type="HOGENOM" id="CLU_120353_0_0_4"/>
<dbReference type="Pfam" id="PF08897">
    <property type="entry name" value="DUF1841"/>
    <property type="match status" value="1"/>
</dbReference>
<evidence type="ECO:0000313" key="1">
    <source>
        <dbReference type="EMBL" id="ADI30744.1"/>
    </source>
</evidence>
<evidence type="ECO:0000313" key="2">
    <source>
        <dbReference type="Proteomes" id="UP000000383"/>
    </source>
</evidence>